<reference evidence="1" key="1">
    <citation type="journal article" date="2020" name="Nature">
        <title>Giant virus diversity and host interactions through global metagenomics.</title>
        <authorList>
            <person name="Schulz F."/>
            <person name="Roux S."/>
            <person name="Paez-Espino D."/>
            <person name="Jungbluth S."/>
            <person name="Walsh D.A."/>
            <person name="Denef V.J."/>
            <person name="McMahon K.D."/>
            <person name="Konstantinidis K.T."/>
            <person name="Eloe-Fadrosh E.A."/>
            <person name="Kyrpides N.C."/>
            <person name="Woyke T."/>
        </authorList>
    </citation>
    <scope>NUCLEOTIDE SEQUENCE</scope>
    <source>
        <strain evidence="1">GVMAG-M-3300018080-19</strain>
    </source>
</reference>
<evidence type="ECO:0000313" key="1">
    <source>
        <dbReference type="EMBL" id="QHS93615.1"/>
    </source>
</evidence>
<dbReference type="AlphaFoldDB" id="A0A6C0BMJ2"/>
<organism evidence="1">
    <name type="scientific">viral metagenome</name>
    <dbReference type="NCBI Taxonomy" id="1070528"/>
    <lineage>
        <taxon>unclassified sequences</taxon>
        <taxon>metagenomes</taxon>
        <taxon>organismal metagenomes</taxon>
    </lineage>
</organism>
<name>A0A6C0BMJ2_9ZZZZ</name>
<sequence length="292" mass="35472">MWTLFVCVHWFCEGELIFFFIMYINIDMEHLPLPVEIIDHIQEFAQPLDGYLYEHGSMSSIQAGVYLNWLLRILADYSPLSPNQLFEFVLVLLQWQEALVRQHADILTCNIYGVFLLVVLHGHYPFRTRLQRNGVGYTVGIFGLPPFQIHHVYDLHLVNQLVFETWTMRRFHRILTPRLRSCINRDDFMYLLRIIHRHYWYQDLHYLMVMFALYLSSKYHIRLDILNLFYPYRSYVQRQRTYYPLVLCKGIRRPTAERLQCRYIHELWKLKDKPKPPRIPWTLWNKINAFIS</sequence>
<accession>A0A6C0BMJ2</accession>
<protein>
    <submittedName>
        <fullName evidence="1">Uncharacterized protein</fullName>
    </submittedName>
</protein>
<proteinExistence type="predicted"/>
<dbReference type="EMBL" id="MN739207">
    <property type="protein sequence ID" value="QHS93615.1"/>
    <property type="molecule type" value="Genomic_DNA"/>
</dbReference>